<sequence>MESDQPPAPVPLPPRRRLHRSPHGSSQRRQSLPARSLTPGPDLLLPPPPPPNNPVQLPPASPEVISSLISSLSTISSPAQSHFDRLPKIGPHTEPSSPSVSQLDLPSPTPSPLLSPGFAVDYGAYKPPADDSEPDLLHPNDAAFPPVVRMVKPASQSRRSSRSIPVEPSLLRSVSQASDSSSHTAVNDEQLSGFGIVSLEPGPRVSTTSVASSSSGGRKSLKSPLSILRRSSREFYKEKDLDRLDGHRLSGSRSRLSLRSTPSMASLAEEGSFVDHHLDPPGDLTPRRDSAPSVNSSHNPVDLNPTTPCGIGGGRFIPARESSLRYRAKKKRSTRPTVYSNRDFKIDRDIEEVNGENDQVSKNAAEYCDRHRAVKEHSPARTMPVARLPSTPKRNSISSVRTFTPSVRPRDSMSLEQQRFTKRGELDLDPDDSAPSPTVQTRRSSIVRKRNSGPLASKTTNIQPTMAAKLEKSESLQKTSKRRSYGANSDTKSHRRISSGAPSPAPQTPISSVDERPSSSDSVDDAVRAYVMAPRLTQTVLHPQTGRVIAFSEVGDPKGHVVFCCVGMGLTRYLTAFYDELARTLKLRLITPDRPGVGESGPCLDGSGPLSWPDDLATICNHLKITKFSMLAHSAGAIYALATALRMPQHIRGRLHLLAPWIPPSQMSGMGSHKDPLPATALPYTQRILRALPTPILKVANSRFMTTTSASVSTSLPKNRKSKRLNLLSREKESSPPVEADVSPGPESGKPTPLTPLPRSSHDVVSRAASDPSDPNAESAVLAAATAERERQSDYDNRLTHAIWELATANANPAVDLLVCLERRQTIGFRYNDISRSVVIHHGSKDTRVPVDNVRWLGKTMRRCEVRVLEGEGHGLMASAKVMGNVLMEMAKEWEDWTTVVQGRGARRVTVTTR</sequence>
<name>A0ACB8V2W3_9EURO</name>
<comment type="caution">
    <text evidence="1">The sequence shown here is derived from an EMBL/GenBank/DDBJ whole genome shotgun (WGS) entry which is preliminary data.</text>
</comment>
<organism evidence="1">
    <name type="scientific">Ophidiomyces ophidiicola</name>
    <dbReference type="NCBI Taxonomy" id="1387563"/>
    <lineage>
        <taxon>Eukaryota</taxon>
        <taxon>Fungi</taxon>
        <taxon>Dikarya</taxon>
        <taxon>Ascomycota</taxon>
        <taxon>Pezizomycotina</taxon>
        <taxon>Eurotiomycetes</taxon>
        <taxon>Eurotiomycetidae</taxon>
        <taxon>Onygenales</taxon>
        <taxon>Onygenaceae</taxon>
        <taxon>Ophidiomyces</taxon>
    </lineage>
</organism>
<dbReference type="EMBL" id="JALBCA010000020">
    <property type="protein sequence ID" value="KAI2390007.1"/>
    <property type="molecule type" value="Genomic_DNA"/>
</dbReference>
<accession>A0ACB8V2W3</accession>
<gene>
    <name evidence="1" type="ORF">LOY88_001815</name>
</gene>
<evidence type="ECO:0000313" key="1">
    <source>
        <dbReference type="EMBL" id="KAI2390007.1"/>
    </source>
</evidence>
<reference evidence="1" key="1">
    <citation type="journal article" date="2022" name="bioRxiv">
        <title>Population genetic analysis of Ophidiomyces ophidiicola, the causative agent of snake fungal disease, indicates recent introductions to the USA.</title>
        <authorList>
            <person name="Ladner J.T."/>
            <person name="Palmer J.M."/>
            <person name="Ettinger C.L."/>
            <person name="Stajich J.E."/>
            <person name="Farrell T.M."/>
            <person name="Glorioso B.M."/>
            <person name="Lawson B."/>
            <person name="Price S.J."/>
            <person name="Stengle A.G."/>
            <person name="Grear D.A."/>
            <person name="Lorch J.M."/>
        </authorList>
    </citation>
    <scope>NUCLEOTIDE SEQUENCE</scope>
    <source>
        <strain evidence="1">NWHC 24266-5</strain>
    </source>
</reference>
<proteinExistence type="predicted"/>
<protein>
    <submittedName>
        <fullName evidence="1">Uncharacterized protein</fullName>
    </submittedName>
</protein>